<evidence type="ECO:0000313" key="3">
    <source>
        <dbReference type="EMBL" id="MFD2235072.1"/>
    </source>
</evidence>
<reference evidence="4" key="1">
    <citation type="journal article" date="2019" name="Int. J. Syst. Evol. Microbiol.">
        <title>The Global Catalogue of Microorganisms (GCM) 10K type strain sequencing project: providing services to taxonomists for standard genome sequencing and annotation.</title>
        <authorList>
            <consortium name="The Broad Institute Genomics Platform"/>
            <consortium name="The Broad Institute Genome Sequencing Center for Infectious Disease"/>
            <person name="Wu L."/>
            <person name="Ma J."/>
        </authorList>
    </citation>
    <scope>NUCLEOTIDE SEQUENCE [LARGE SCALE GENOMIC DNA]</scope>
    <source>
        <strain evidence="4">KCTC 15012</strain>
    </source>
</reference>
<protein>
    <submittedName>
        <fullName evidence="3">Thioesterase II family protein</fullName>
    </submittedName>
</protein>
<feature type="domain" description="Thioesterase" evidence="2">
    <location>
        <begin position="22"/>
        <end position="240"/>
    </location>
</feature>
<evidence type="ECO:0000256" key="1">
    <source>
        <dbReference type="ARBA" id="ARBA00007169"/>
    </source>
</evidence>
<dbReference type="InterPro" id="IPR001031">
    <property type="entry name" value="Thioesterase"/>
</dbReference>
<dbReference type="Gene3D" id="3.40.50.1820">
    <property type="entry name" value="alpha/beta hydrolase"/>
    <property type="match status" value="1"/>
</dbReference>
<dbReference type="PANTHER" id="PTHR11487">
    <property type="entry name" value="THIOESTERASE"/>
    <property type="match status" value="1"/>
</dbReference>
<keyword evidence="4" id="KW-1185">Reference proteome</keyword>
<gene>
    <name evidence="3" type="ORF">ACFSNB_14765</name>
</gene>
<dbReference type="EMBL" id="JBHUIY010000035">
    <property type="protein sequence ID" value="MFD2235072.1"/>
    <property type="molecule type" value="Genomic_DNA"/>
</dbReference>
<evidence type="ECO:0000259" key="2">
    <source>
        <dbReference type="Pfam" id="PF00975"/>
    </source>
</evidence>
<dbReference type="InterPro" id="IPR029058">
    <property type="entry name" value="AB_hydrolase_fold"/>
</dbReference>
<proteinExistence type="inferred from homology"/>
<sequence>MTADRRRGWLRRPRPTPDAALRLVCLPHAGGTPGLFRAWVPLLPPAIEPVLVCLPGRENRLSEPVPPSIPALVADLAEAVEPLLDRPWALFGHSMGAAVGFELSLTLRRRPTWLFVSAREPPQHHHGGALHRLDDEALCTELLRLGGTPPELLREAEIRAMVLPAVRQDYRLIETYHARPAGRTDAPLSVFLGRDDPDLTREEAQGWRKWTTGPFDLTVFEGGHFYLADQPEAVVAAILATLTGAWTPKLGPFQSLLTEKTPRHRGKV</sequence>
<accession>A0ABW5CE16</accession>
<name>A0ABW5CE16_9PROT</name>
<dbReference type="RefSeq" id="WP_377317907.1">
    <property type="nucleotide sequence ID" value="NZ_JBHUIY010000035.1"/>
</dbReference>
<comment type="similarity">
    <text evidence="1">Belongs to the thioesterase family.</text>
</comment>
<organism evidence="3 4">
    <name type="scientific">Phaeospirillum tilakii</name>
    <dbReference type="NCBI Taxonomy" id="741673"/>
    <lineage>
        <taxon>Bacteria</taxon>
        <taxon>Pseudomonadati</taxon>
        <taxon>Pseudomonadota</taxon>
        <taxon>Alphaproteobacteria</taxon>
        <taxon>Rhodospirillales</taxon>
        <taxon>Rhodospirillaceae</taxon>
        <taxon>Phaeospirillum</taxon>
    </lineage>
</organism>
<dbReference type="Proteomes" id="UP001597296">
    <property type="component" value="Unassembled WGS sequence"/>
</dbReference>
<dbReference type="PANTHER" id="PTHR11487:SF0">
    <property type="entry name" value="S-ACYL FATTY ACID SYNTHASE THIOESTERASE, MEDIUM CHAIN"/>
    <property type="match status" value="1"/>
</dbReference>
<evidence type="ECO:0000313" key="4">
    <source>
        <dbReference type="Proteomes" id="UP001597296"/>
    </source>
</evidence>
<comment type="caution">
    <text evidence="3">The sequence shown here is derived from an EMBL/GenBank/DDBJ whole genome shotgun (WGS) entry which is preliminary data.</text>
</comment>
<dbReference type="InterPro" id="IPR012223">
    <property type="entry name" value="TEII"/>
</dbReference>
<dbReference type="Pfam" id="PF00975">
    <property type="entry name" value="Thioesterase"/>
    <property type="match status" value="1"/>
</dbReference>
<dbReference type="SUPFAM" id="SSF53474">
    <property type="entry name" value="alpha/beta-Hydrolases"/>
    <property type="match status" value="1"/>
</dbReference>